<dbReference type="PANTHER" id="PTHR42941">
    <property type="entry name" value="SLL1037 PROTEIN"/>
    <property type="match status" value="1"/>
</dbReference>
<proteinExistence type="predicted"/>
<evidence type="ECO:0000313" key="2">
    <source>
        <dbReference type="Proteomes" id="UP000060699"/>
    </source>
</evidence>
<name>A0A0U3N1P0_9BURK</name>
<dbReference type="EMBL" id="CP013729">
    <property type="protein sequence ID" value="ALV06139.1"/>
    <property type="molecule type" value="Genomic_DNA"/>
</dbReference>
<reference evidence="1 2" key="1">
    <citation type="submission" date="2015-12" db="EMBL/GenBank/DDBJ databases">
        <title>Complete genome of Roseateles depolymerans KCTC 42856.</title>
        <authorList>
            <person name="Kim K.M."/>
        </authorList>
    </citation>
    <scope>NUCLEOTIDE SEQUENCE [LARGE SCALE GENOMIC DNA]</scope>
    <source>
        <strain evidence="1 2">KCTC 42856</strain>
    </source>
</reference>
<protein>
    <submittedName>
        <fullName evidence="1">Uncharacterized protein</fullName>
    </submittedName>
</protein>
<gene>
    <name evidence="1" type="ORF">RD2015_1655</name>
</gene>
<dbReference type="KEGG" id="rdp:RD2015_1655"/>
<keyword evidence="2" id="KW-1185">Reference proteome</keyword>
<dbReference type="SUPFAM" id="SSF53850">
    <property type="entry name" value="Periplasmic binding protein-like II"/>
    <property type="match status" value="1"/>
</dbReference>
<dbReference type="Gene3D" id="3.40.190.10">
    <property type="entry name" value="Periplasmic binding protein-like II"/>
    <property type="match status" value="2"/>
</dbReference>
<dbReference type="PANTHER" id="PTHR42941:SF1">
    <property type="entry name" value="SLL1037 PROTEIN"/>
    <property type="match status" value="1"/>
</dbReference>
<dbReference type="OrthoDB" id="8879094at2"/>
<dbReference type="Pfam" id="PF16868">
    <property type="entry name" value="NMT1_3"/>
    <property type="match status" value="1"/>
</dbReference>
<evidence type="ECO:0000313" key="1">
    <source>
        <dbReference type="EMBL" id="ALV06139.1"/>
    </source>
</evidence>
<organism evidence="1 2">
    <name type="scientific">Roseateles depolymerans</name>
    <dbReference type="NCBI Taxonomy" id="76731"/>
    <lineage>
        <taxon>Bacteria</taxon>
        <taxon>Pseudomonadati</taxon>
        <taxon>Pseudomonadota</taxon>
        <taxon>Betaproteobacteria</taxon>
        <taxon>Burkholderiales</taxon>
        <taxon>Sphaerotilaceae</taxon>
        <taxon>Roseateles</taxon>
    </lineage>
</organism>
<sequence>MVAQWRESGMSRMSVGVLLVLAAVWWLWEGRLEQVMPPAQVVIQAGPVGGSFDTHARAYAGMMQARGFRVEVRNQEDSLHIIDRLEAPDAQVQIGFTAQRLRAADHPEVFSVGAVEMQPLFLFMRRSLPPPTSLAQLAGLRLVLPQRSSATAQATADVLQRYGVTPDNTSFTHSSLRQAAEALLMGQYDAGFFMVAPNNPLVARLAAHPDLRMVSFADHLSIARNLDYLKPATLIRGALDLRAPVPPSDVALVAATVNVVVRKDIHPAVLYALLQAMEEIHKGQTLVSDAGDFPRRSGTDLPVHTLAVEWSKSGTPWLYAHLPATLAGIVDAYWAPALFVLASVSAVGTLQSLTGFIDGLVMGLALHWLGWLELGVARGRKPGWLGRHLFRLVESVFNRKGRDQIARDRLEHLRPHM</sequence>
<dbReference type="AlphaFoldDB" id="A0A0U3N1P0"/>
<dbReference type="Proteomes" id="UP000060699">
    <property type="component" value="Chromosome"/>
</dbReference>
<accession>A0A0U3N1P0</accession>
<dbReference type="InterPro" id="IPR011852">
    <property type="entry name" value="TRAP_TAXI"/>
</dbReference>